<feature type="transmembrane region" description="Helical" evidence="1">
    <location>
        <begin position="56"/>
        <end position="75"/>
    </location>
</feature>
<feature type="transmembrane region" description="Helical" evidence="1">
    <location>
        <begin position="239"/>
        <end position="260"/>
    </location>
</feature>
<feature type="transmembrane region" description="Helical" evidence="1">
    <location>
        <begin position="432"/>
        <end position="457"/>
    </location>
</feature>
<accession>A0AAW9SYU7</accession>
<protein>
    <submittedName>
        <fullName evidence="2">DUF6541 family protein</fullName>
    </submittedName>
</protein>
<gene>
    <name evidence="2" type="ORF">QP460_006685</name>
</gene>
<sequence length="895" mass="95192">MLAAIVVAVFILLAPGAVLGWVSGLRPTLALASAGPLMLGVTGFSAWLSHALGLDYTWLFVAGMWIWFCAIGYLVRRFIPRATPEDGFDSGVVTAMIVAGVTVVGSMRAMLVLNDVPGGPGAIREAWDMLWHTNFLRFIDEHAIASPTAAGDLMNQETGAEMFYPTGWHAVAGLLPGSVFLDSNVFAFLAPALLLPAATAVLARTAVGPKWAAYAGPAAAVATLMLPEIWVALWRTSSMPYLLAVAALPIAAALTMRGYIIPATLALVGTFITHPAGAIAAVLFVGLWLITQPSVNGLARTLIVGALALVMTLPAALSASGQGESVAGFTGQIEISRSESLWRTLIGFSRYADEPIFSRTVLVLVLIGLVVALVSRLPDSPWAPWPALVFGLLFVVSDSAQSRWAEPSGTYLKFIGTFFYDMPYRMQAVMGILRAVLVGYAVAAVVVAIAAAAQWIVAKRNQPVKSWNSALAMGLVAALAIVPATWVSGPAQRDAIRASFGSTFVTAADMEAIDWLSEQPHAFEGHILNDRRDGSAWMYAIAGLPTLFRHFSFSDKTAEASKKLPTNVDLLGLHPEFDAMAKKLGVHYIISSPPGVNTDGTEALSMRSWAWHAPGLTPVYHDSSVMIFAVNKMFSPEELHAVVNSSPHRPARPNPLWMPPRQPIIPSPDEAADPLAGAHITVDSRRGAIEAINADLPRALRLSGDTSAHIDSIVQRANEKLRQRGAIVGAHSLADDTESAATVIVGRSSEGQTLSGDNIGDRGFSVSAVVESLEPKDDDPADWQLAAGVRDGMVFRGFNPHSSYSTNGVPTEFRTGLAPAVAVNQSSRPHAPTVALSLGAVGAEKLTRDLADPAMQDKWADAIVYGIASMLRQNRHLVTAPEPELIPEFADVGAY</sequence>
<feature type="transmembrane region" description="Helical" evidence="1">
    <location>
        <begin position="87"/>
        <end position="107"/>
    </location>
</feature>
<evidence type="ECO:0000313" key="3">
    <source>
        <dbReference type="Proteomes" id="UP001223646"/>
    </source>
</evidence>
<feature type="transmembrane region" description="Helical" evidence="1">
    <location>
        <begin position="469"/>
        <end position="487"/>
    </location>
</feature>
<proteinExistence type="predicted"/>
<name>A0AAW9SYU7_CORAY</name>
<reference evidence="2" key="1">
    <citation type="submission" date="2023-05" db="EMBL/GenBank/DDBJ databases">
        <authorList>
            <person name="Du J."/>
        </authorList>
    </citation>
    <scope>NUCLEOTIDE SEQUENCE</scope>
    <source>
        <strain evidence="2">UMB1064</strain>
    </source>
</reference>
<feature type="transmembrane region" description="Helical" evidence="1">
    <location>
        <begin position="297"/>
        <end position="317"/>
    </location>
</feature>
<feature type="transmembrane region" description="Helical" evidence="1">
    <location>
        <begin position="267"/>
        <end position="291"/>
    </location>
</feature>
<reference evidence="2" key="2">
    <citation type="submission" date="2024-05" db="EMBL/GenBank/DDBJ databases">
        <authorList>
            <person name="Wolfe A."/>
        </authorList>
    </citation>
    <scope>NUCLEOTIDE SEQUENCE</scope>
    <source>
        <strain evidence="2">UMB1064</strain>
    </source>
</reference>
<organism evidence="2 3">
    <name type="scientific">Corynebacterium amycolatum</name>
    <dbReference type="NCBI Taxonomy" id="43765"/>
    <lineage>
        <taxon>Bacteria</taxon>
        <taxon>Bacillati</taxon>
        <taxon>Actinomycetota</taxon>
        <taxon>Actinomycetes</taxon>
        <taxon>Mycobacteriales</taxon>
        <taxon>Corynebacteriaceae</taxon>
        <taxon>Corynebacterium</taxon>
    </lineage>
</organism>
<dbReference type="Pfam" id="PF20176">
    <property type="entry name" value="DUF6541"/>
    <property type="match status" value="1"/>
</dbReference>
<comment type="caution">
    <text evidence="2">The sequence shown here is derived from an EMBL/GenBank/DDBJ whole genome shotgun (WGS) entry which is preliminary data.</text>
</comment>
<dbReference type="InterPro" id="IPR046671">
    <property type="entry name" value="DUF6541"/>
</dbReference>
<keyword evidence="1" id="KW-1133">Transmembrane helix</keyword>
<dbReference type="RefSeq" id="WP_284825830.1">
    <property type="nucleotide sequence ID" value="NZ_JASOOY020000020.1"/>
</dbReference>
<feature type="transmembrane region" description="Helical" evidence="1">
    <location>
        <begin position="185"/>
        <end position="204"/>
    </location>
</feature>
<evidence type="ECO:0000256" key="1">
    <source>
        <dbReference type="SAM" id="Phobius"/>
    </source>
</evidence>
<evidence type="ECO:0000313" key="2">
    <source>
        <dbReference type="EMBL" id="MEO3717271.1"/>
    </source>
</evidence>
<feature type="transmembrane region" description="Helical" evidence="1">
    <location>
        <begin position="356"/>
        <end position="376"/>
    </location>
</feature>
<dbReference type="EMBL" id="JASOOY020000020">
    <property type="protein sequence ID" value="MEO3717271.1"/>
    <property type="molecule type" value="Genomic_DNA"/>
</dbReference>
<feature type="transmembrane region" description="Helical" evidence="1">
    <location>
        <begin position="211"/>
        <end position="233"/>
    </location>
</feature>
<dbReference type="Proteomes" id="UP001223646">
    <property type="component" value="Unassembled WGS sequence"/>
</dbReference>
<feature type="transmembrane region" description="Helical" evidence="1">
    <location>
        <begin position="382"/>
        <end position="400"/>
    </location>
</feature>
<keyword evidence="1" id="KW-0812">Transmembrane</keyword>
<dbReference type="AlphaFoldDB" id="A0AAW9SYU7"/>
<keyword evidence="1" id="KW-0472">Membrane</keyword>